<protein>
    <recommendedName>
        <fullName evidence="4">Large ribosomal subunit protein uL6</fullName>
    </recommendedName>
    <alternativeName>
        <fullName evidence="5">60S ribosomal protein L9</fullName>
    </alternativeName>
</protein>
<evidence type="ECO:0000313" key="7">
    <source>
        <dbReference type="EMBL" id="GFT96344.1"/>
    </source>
</evidence>
<sequence>MKIIHSSQTVKIPKDVHIKVRSRIVSVRGPRGNCKRNFRHAEVDMQLLGKSKLVVTKWFGIRKELATIRTVCSHIENMIKGVTLGYEYKMRSVYAHFPINITTSQDGSLVEIRNFLGEKIIRRVQMQPGVTCINSTQQKDELILQGNEVEAVSRSAALIHQSTLVKEKDIRKFLDGIYVSEKSTIVNQ</sequence>
<evidence type="ECO:0000256" key="1">
    <source>
        <dbReference type="ARBA" id="ARBA00009356"/>
    </source>
</evidence>
<dbReference type="SUPFAM" id="SSF56053">
    <property type="entry name" value="Ribosomal protein L6"/>
    <property type="match status" value="2"/>
</dbReference>
<evidence type="ECO:0000256" key="3">
    <source>
        <dbReference type="ARBA" id="ARBA00023274"/>
    </source>
</evidence>
<feature type="domain" description="Large ribosomal subunit protein uL6 alpha-beta" evidence="6">
    <location>
        <begin position="12"/>
        <end position="83"/>
    </location>
</feature>
<dbReference type="PIRSF" id="PIRSF002162">
    <property type="entry name" value="Ribosomal_L6"/>
    <property type="match status" value="1"/>
</dbReference>
<dbReference type="PANTHER" id="PTHR11655">
    <property type="entry name" value="60S/50S RIBOSOMAL PROTEIN L6/L9"/>
    <property type="match status" value="1"/>
</dbReference>
<dbReference type="PROSITE" id="PS00700">
    <property type="entry name" value="RIBOSOMAL_L6_2"/>
    <property type="match status" value="1"/>
</dbReference>
<organism evidence="7 8">
    <name type="scientific">Nephila pilipes</name>
    <name type="common">Giant wood spider</name>
    <name type="synonym">Nephila maculata</name>
    <dbReference type="NCBI Taxonomy" id="299642"/>
    <lineage>
        <taxon>Eukaryota</taxon>
        <taxon>Metazoa</taxon>
        <taxon>Ecdysozoa</taxon>
        <taxon>Arthropoda</taxon>
        <taxon>Chelicerata</taxon>
        <taxon>Arachnida</taxon>
        <taxon>Araneae</taxon>
        <taxon>Araneomorphae</taxon>
        <taxon>Entelegynae</taxon>
        <taxon>Araneoidea</taxon>
        <taxon>Nephilidae</taxon>
        <taxon>Nephila</taxon>
    </lineage>
</organism>
<dbReference type="GO" id="GO:0019843">
    <property type="term" value="F:rRNA binding"/>
    <property type="evidence" value="ECO:0007669"/>
    <property type="project" value="InterPro"/>
</dbReference>
<dbReference type="GO" id="GO:0003735">
    <property type="term" value="F:structural constituent of ribosome"/>
    <property type="evidence" value="ECO:0007669"/>
    <property type="project" value="InterPro"/>
</dbReference>
<dbReference type="InterPro" id="IPR036789">
    <property type="entry name" value="Ribosomal_uL6-like_a/b-dom_sf"/>
</dbReference>
<comment type="caution">
    <text evidence="7">The sequence shown here is derived from an EMBL/GenBank/DDBJ whole genome shotgun (WGS) entry which is preliminary data.</text>
</comment>
<dbReference type="PANTHER" id="PTHR11655:SF16">
    <property type="entry name" value="60S RIBOSOMAL PROTEIN L9"/>
    <property type="match status" value="1"/>
</dbReference>
<gene>
    <name evidence="7" type="primary">RpL9</name>
    <name evidence="7" type="ORF">NPIL_66371</name>
</gene>
<evidence type="ECO:0000313" key="8">
    <source>
        <dbReference type="Proteomes" id="UP000887013"/>
    </source>
</evidence>
<reference evidence="7" key="1">
    <citation type="submission" date="2020-08" db="EMBL/GenBank/DDBJ databases">
        <title>Multicomponent nature underlies the extraordinary mechanical properties of spider dragline silk.</title>
        <authorList>
            <person name="Kono N."/>
            <person name="Nakamura H."/>
            <person name="Mori M."/>
            <person name="Yoshida Y."/>
            <person name="Ohtoshi R."/>
            <person name="Malay A.D."/>
            <person name="Moran D.A.P."/>
            <person name="Tomita M."/>
            <person name="Numata K."/>
            <person name="Arakawa K."/>
        </authorList>
    </citation>
    <scope>NUCLEOTIDE SEQUENCE</scope>
</reference>
<dbReference type="GO" id="GO:0002181">
    <property type="term" value="P:cytoplasmic translation"/>
    <property type="evidence" value="ECO:0007669"/>
    <property type="project" value="TreeGrafter"/>
</dbReference>
<name>A0A8X6Q1V7_NEPPI</name>
<dbReference type="AlphaFoldDB" id="A0A8X6Q1V7"/>
<dbReference type="EMBL" id="BMAW01121919">
    <property type="protein sequence ID" value="GFT96344.1"/>
    <property type="molecule type" value="Genomic_DNA"/>
</dbReference>
<dbReference type="Gene3D" id="3.90.930.12">
    <property type="entry name" value="Ribosomal protein L6, alpha-beta domain"/>
    <property type="match status" value="2"/>
</dbReference>
<dbReference type="Pfam" id="PF00347">
    <property type="entry name" value="Ribosomal_L6"/>
    <property type="match status" value="2"/>
</dbReference>
<dbReference type="FunFam" id="3.90.930.12:FF:000004">
    <property type="entry name" value="60S ribosomal protein L9"/>
    <property type="match status" value="1"/>
</dbReference>
<accession>A0A8X6Q1V7</accession>
<dbReference type="InterPro" id="IPR000702">
    <property type="entry name" value="Ribosomal_uL6-like"/>
</dbReference>
<evidence type="ECO:0000259" key="6">
    <source>
        <dbReference type="Pfam" id="PF00347"/>
    </source>
</evidence>
<comment type="similarity">
    <text evidence="1">Belongs to the universal ribosomal protein uL6 family.</text>
</comment>
<dbReference type="InterPro" id="IPR002359">
    <property type="entry name" value="Ribosomal_uL6_CS2"/>
</dbReference>
<keyword evidence="8" id="KW-1185">Reference proteome</keyword>
<evidence type="ECO:0000256" key="2">
    <source>
        <dbReference type="ARBA" id="ARBA00022980"/>
    </source>
</evidence>
<dbReference type="GO" id="GO:0022625">
    <property type="term" value="C:cytosolic large ribosomal subunit"/>
    <property type="evidence" value="ECO:0007669"/>
    <property type="project" value="TreeGrafter"/>
</dbReference>
<evidence type="ECO:0000256" key="4">
    <source>
        <dbReference type="ARBA" id="ARBA00035246"/>
    </source>
</evidence>
<proteinExistence type="inferred from homology"/>
<dbReference type="InterPro" id="IPR020040">
    <property type="entry name" value="Ribosomal_uL6_a/b-dom"/>
</dbReference>
<dbReference type="FunFam" id="3.90.930.12:FF:000003">
    <property type="entry name" value="60S ribosomal protein L9"/>
    <property type="match status" value="1"/>
</dbReference>
<keyword evidence="3" id="KW-0687">Ribonucleoprotein</keyword>
<dbReference type="OrthoDB" id="10252633at2759"/>
<evidence type="ECO:0000256" key="5">
    <source>
        <dbReference type="ARBA" id="ARBA00035349"/>
    </source>
</evidence>
<dbReference type="Proteomes" id="UP000887013">
    <property type="component" value="Unassembled WGS sequence"/>
</dbReference>
<feature type="domain" description="Large ribosomal subunit protein uL6 alpha-beta" evidence="6">
    <location>
        <begin position="97"/>
        <end position="176"/>
    </location>
</feature>
<keyword evidence="2 7" id="KW-0689">Ribosomal protein</keyword>